<dbReference type="SUPFAM" id="SSF56112">
    <property type="entry name" value="Protein kinase-like (PK-like)"/>
    <property type="match status" value="1"/>
</dbReference>
<keyword evidence="5 11" id="KW-0418">Kinase</keyword>
<keyword evidence="4 7" id="KW-0547">Nucleotide-binding</keyword>
<dbReference type="GO" id="GO:0004674">
    <property type="term" value="F:protein serine/threonine kinase activity"/>
    <property type="evidence" value="ECO:0007669"/>
    <property type="project" value="UniProtKB-KW"/>
</dbReference>
<dbReference type="GO" id="GO:0005975">
    <property type="term" value="P:carbohydrate metabolic process"/>
    <property type="evidence" value="ECO:0007669"/>
    <property type="project" value="UniProtKB-ARBA"/>
</dbReference>
<dbReference type="SMART" id="SM00220">
    <property type="entry name" value="S_TKc"/>
    <property type="match status" value="1"/>
</dbReference>
<evidence type="ECO:0000256" key="3">
    <source>
        <dbReference type="ARBA" id="ARBA00022679"/>
    </source>
</evidence>
<feature type="compositionally biased region" description="Low complexity" evidence="8">
    <location>
        <begin position="32"/>
        <end position="43"/>
    </location>
</feature>
<comment type="caution">
    <text evidence="11">The sequence shown here is derived from an EMBL/GenBank/DDBJ whole genome shotgun (WGS) entry which is preliminary data.</text>
</comment>
<feature type="region of interest" description="Disordered" evidence="8">
    <location>
        <begin position="513"/>
        <end position="541"/>
    </location>
</feature>
<dbReference type="InterPro" id="IPR011009">
    <property type="entry name" value="Kinase-like_dom_sf"/>
</dbReference>
<evidence type="ECO:0000256" key="7">
    <source>
        <dbReference type="PROSITE-ProRule" id="PRU10141"/>
    </source>
</evidence>
<dbReference type="Gene3D" id="2.60.40.10">
    <property type="entry name" value="Immunoglobulins"/>
    <property type="match status" value="1"/>
</dbReference>
<dbReference type="InterPro" id="IPR013783">
    <property type="entry name" value="Ig-like_fold"/>
</dbReference>
<evidence type="ECO:0000256" key="8">
    <source>
        <dbReference type="SAM" id="MobiDB-lite"/>
    </source>
</evidence>
<dbReference type="GO" id="GO:0005524">
    <property type="term" value="F:ATP binding"/>
    <property type="evidence" value="ECO:0007669"/>
    <property type="project" value="UniProtKB-UniRule"/>
</dbReference>
<evidence type="ECO:0000256" key="2">
    <source>
        <dbReference type="ARBA" id="ARBA00022527"/>
    </source>
</evidence>
<feature type="region of interest" description="Disordered" evidence="8">
    <location>
        <begin position="1"/>
        <end position="45"/>
    </location>
</feature>
<dbReference type="EMBL" id="VSFF01000009">
    <property type="protein sequence ID" value="TYC12282.1"/>
    <property type="molecule type" value="Genomic_DNA"/>
</dbReference>
<keyword evidence="9" id="KW-1133">Transmembrane helix</keyword>
<dbReference type="PROSITE" id="PS50011">
    <property type="entry name" value="PROTEIN_KINASE_DOM"/>
    <property type="match status" value="1"/>
</dbReference>
<dbReference type="InterPro" id="IPR008271">
    <property type="entry name" value="Ser/Thr_kinase_AS"/>
</dbReference>
<accession>A0A5D0U3S8</accession>
<dbReference type="PANTHER" id="PTHR43289:SF6">
    <property type="entry name" value="SERINE_THREONINE-PROTEIN KINASE NEKL-3"/>
    <property type="match status" value="1"/>
</dbReference>
<keyword evidence="9" id="KW-0812">Transmembrane</keyword>
<reference evidence="11 12" key="1">
    <citation type="submission" date="2019-08" db="EMBL/GenBank/DDBJ databases">
        <title>Actinomadura sp. nov. CYP1-5 isolated from mountain soil.</title>
        <authorList>
            <person name="Songsumanus A."/>
            <person name="Kuncharoen N."/>
            <person name="Kudo T."/>
            <person name="Yuki M."/>
            <person name="Igarashi Y."/>
            <person name="Tanasupawat S."/>
        </authorList>
    </citation>
    <scope>NUCLEOTIDE SEQUENCE [LARGE SCALE GENOMIC DNA]</scope>
    <source>
        <strain evidence="11 12">GKU157</strain>
    </source>
</reference>
<evidence type="ECO:0000256" key="1">
    <source>
        <dbReference type="ARBA" id="ARBA00012513"/>
    </source>
</evidence>
<feature type="region of interest" description="Disordered" evidence="8">
    <location>
        <begin position="337"/>
        <end position="422"/>
    </location>
</feature>
<feature type="compositionally biased region" description="Basic and acidic residues" evidence="8">
    <location>
        <begin position="456"/>
        <end position="486"/>
    </location>
</feature>
<organism evidence="11 12">
    <name type="scientific">Actinomadura syzygii</name>
    <dbReference type="NCBI Taxonomy" id="1427538"/>
    <lineage>
        <taxon>Bacteria</taxon>
        <taxon>Bacillati</taxon>
        <taxon>Actinomycetota</taxon>
        <taxon>Actinomycetes</taxon>
        <taxon>Streptosporangiales</taxon>
        <taxon>Thermomonosporaceae</taxon>
        <taxon>Actinomadura</taxon>
    </lineage>
</organism>
<keyword evidence="12" id="KW-1185">Reference proteome</keyword>
<feature type="transmembrane region" description="Helical" evidence="9">
    <location>
        <begin position="489"/>
        <end position="510"/>
    </location>
</feature>
<proteinExistence type="predicted"/>
<dbReference type="InterPro" id="IPR000719">
    <property type="entry name" value="Prot_kinase_dom"/>
</dbReference>
<feature type="domain" description="Protein kinase" evidence="10">
    <location>
        <begin position="56"/>
        <end position="319"/>
    </location>
</feature>
<keyword evidence="3" id="KW-0808">Transferase</keyword>
<evidence type="ECO:0000256" key="5">
    <source>
        <dbReference type="ARBA" id="ARBA00022777"/>
    </source>
</evidence>
<dbReference type="InterPro" id="IPR017441">
    <property type="entry name" value="Protein_kinase_ATP_BS"/>
</dbReference>
<feature type="compositionally biased region" description="Gly residues" evidence="8">
    <location>
        <begin position="341"/>
        <end position="352"/>
    </location>
</feature>
<keyword evidence="6 7" id="KW-0067">ATP-binding</keyword>
<feature type="region of interest" description="Disordered" evidence="8">
    <location>
        <begin position="437"/>
        <end position="487"/>
    </location>
</feature>
<dbReference type="Proteomes" id="UP000322634">
    <property type="component" value="Unassembled WGS sequence"/>
</dbReference>
<dbReference type="SUPFAM" id="SSF49265">
    <property type="entry name" value="Fibronectin type III"/>
    <property type="match status" value="1"/>
</dbReference>
<evidence type="ECO:0000313" key="12">
    <source>
        <dbReference type="Proteomes" id="UP000322634"/>
    </source>
</evidence>
<sequence>MARPDQPRPFRPRTTLSSAGEPPRAAGHRKIAPPAATRTEPPRGIFLPMTEDVPGYRVLEQVGEGGFSVVYRAHQERLDRMVALKVLSIGSVDDAAMRRFQRESKITGRLSGHPNIVTVLDTGTTRSGRPYIAMEYFEHGALTDRLAREGPLPVADVLRIGVKMAGALAATHETDVLHRDVKPQNVLLSRYGEPALADFGIARLVDSFDATHTQAFTPHHAAPEILEGRQPGVGGDIYSLGSTLYQLLAGRPAFKGPPGEGIALLMLRILHDAPPPIPRGDVPPQVADVIGRAMAKTPEQRFATAVEFARDLQRVQAELGLPVTDVAHSSGAVLPVAPVDGGPGSSSGGFPSGGFSSSGARTPRLTFPDTSQPSPSPPSSAGTGPPRVPEWAPTAQGPSAPAPPSPWHPDAAPPRSPDALLPQDAPMRHAAALRQAPPALGDPRASGSYTTPHTAPHTDPHTNPHTTPHADPRRLGQDHRPDDGPRRGLIIAAGVALVGGLGLGVGALALTGNGDPQGTSPNGGTPAASEPAPQGQATDVPAQPVTPAQLAAARPRKVVARPVGRAAALIWTLPPAAHDLPLLIQQQPAGTTPIVTVKAGSRSATMPGLRPNTVYCFKVGAVLRLNQGRAPDVAWSAPACVPKGKQKKQKV</sequence>
<dbReference type="Gene3D" id="1.10.510.10">
    <property type="entry name" value="Transferase(Phosphotransferase) domain 1"/>
    <property type="match status" value="1"/>
</dbReference>
<dbReference type="OrthoDB" id="9762169at2"/>
<protein>
    <recommendedName>
        <fullName evidence="1">non-specific serine/threonine protein kinase</fullName>
        <ecNumber evidence="1">2.7.11.1</ecNumber>
    </recommendedName>
</protein>
<dbReference type="PANTHER" id="PTHR43289">
    <property type="entry name" value="MITOGEN-ACTIVATED PROTEIN KINASE KINASE KINASE 20-RELATED"/>
    <property type="match status" value="1"/>
</dbReference>
<dbReference type="AlphaFoldDB" id="A0A5D0U3S8"/>
<dbReference type="CDD" id="cd14014">
    <property type="entry name" value="STKc_PknB_like"/>
    <property type="match status" value="1"/>
</dbReference>
<feature type="compositionally biased region" description="Low complexity" evidence="8">
    <location>
        <begin position="368"/>
        <end position="385"/>
    </location>
</feature>
<evidence type="ECO:0000256" key="9">
    <source>
        <dbReference type="SAM" id="Phobius"/>
    </source>
</evidence>
<keyword evidence="9" id="KW-0472">Membrane</keyword>
<keyword evidence="2 11" id="KW-0723">Serine/threonine-protein kinase</keyword>
<dbReference type="InterPro" id="IPR036116">
    <property type="entry name" value="FN3_sf"/>
</dbReference>
<feature type="compositionally biased region" description="Pro residues" evidence="8">
    <location>
        <begin position="400"/>
        <end position="416"/>
    </location>
</feature>
<evidence type="ECO:0000256" key="6">
    <source>
        <dbReference type="ARBA" id="ARBA00022840"/>
    </source>
</evidence>
<dbReference type="EC" id="2.7.11.1" evidence="1"/>
<gene>
    <name evidence="11" type="ORF">FXF65_23745</name>
</gene>
<dbReference type="PROSITE" id="PS00108">
    <property type="entry name" value="PROTEIN_KINASE_ST"/>
    <property type="match status" value="1"/>
</dbReference>
<dbReference type="PROSITE" id="PS00107">
    <property type="entry name" value="PROTEIN_KINASE_ATP"/>
    <property type="match status" value="1"/>
</dbReference>
<evidence type="ECO:0000256" key="4">
    <source>
        <dbReference type="ARBA" id="ARBA00022741"/>
    </source>
</evidence>
<dbReference type="Pfam" id="PF00069">
    <property type="entry name" value="Pkinase"/>
    <property type="match status" value="1"/>
</dbReference>
<dbReference type="Gene3D" id="3.30.200.20">
    <property type="entry name" value="Phosphorylase Kinase, domain 1"/>
    <property type="match status" value="1"/>
</dbReference>
<name>A0A5D0U3S8_9ACTN</name>
<evidence type="ECO:0000313" key="11">
    <source>
        <dbReference type="EMBL" id="TYC12282.1"/>
    </source>
</evidence>
<feature type="binding site" evidence="7">
    <location>
        <position position="85"/>
    </location>
    <ligand>
        <name>ATP</name>
        <dbReference type="ChEBI" id="CHEBI:30616"/>
    </ligand>
</feature>
<feature type="compositionally biased region" description="Polar residues" evidence="8">
    <location>
        <begin position="514"/>
        <end position="523"/>
    </location>
</feature>
<evidence type="ECO:0000259" key="10">
    <source>
        <dbReference type="PROSITE" id="PS50011"/>
    </source>
</evidence>